<dbReference type="AlphaFoldDB" id="A0A951ULA4"/>
<evidence type="ECO:0000313" key="2">
    <source>
        <dbReference type="EMBL" id="MBW4657847.1"/>
    </source>
</evidence>
<feature type="signal peptide" evidence="1">
    <location>
        <begin position="1"/>
        <end position="25"/>
    </location>
</feature>
<dbReference type="EMBL" id="JAHHHD010000003">
    <property type="protein sequence ID" value="MBW4657847.1"/>
    <property type="molecule type" value="Genomic_DNA"/>
</dbReference>
<sequence>MKLARIVLIVLAFVVNLAIAQPAWADAPKLTTSADYAEITQTLTDLLNAKSPEDTGYNAAGLQQKIGELKLQKYILESATDWGTCRNETGKTLAVYAHKPSKKAAFTAEQSTLYYLGAGQETDDSWNCDGVLLPSGIKVAGVADQELTEPLAVKFVPGTQFVATANPDTDTVEFNVPPAKVFKAGEGTWAIPSLSQTEIDTQSLNAPIDD</sequence>
<comment type="caution">
    <text evidence="2">The sequence shown here is derived from an EMBL/GenBank/DDBJ whole genome shotgun (WGS) entry which is preliminary data.</text>
</comment>
<reference evidence="2" key="1">
    <citation type="submission" date="2021-05" db="EMBL/GenBank/DDBJ databases">
        <authorList>
            <person name="Pietrasiak N."/>
            <person name="Ward R."/>
            <person name="Stajich J.E."/>
            <person name="Kurbessoian T."/>
        </authorList>
    </citation>
    <scope>NUCLEOTIDE SEQUENCE</scope>
    <source>
        <strain evidence="2">UHER 2000/2452</strain>
    </source>
</reference>
<evidence type="ECO:0000256" key="1">
    <source>
        <dbReference type="SAM" id="SignalP"/>
    </source>
</evidence>
<protein>
    <submittedName>
        <fullName evidence="2">Uncharacterized protein</fullName>
    </submittedName>
</protein>
<keyword evidence="1" id="KW-0732">Signal</keyword>
<name>A0A951ULA4_9CYAN</name>
<accession>A0A951ULA4</accession>
<gene>
    <name evidence="2" type="ORF">KME15_04180</name>
</gene>
<organism evidence="2 3">
    <name type="scientific">Drouetiella hepatica Uher 2000/2452</name>
    <dbReference type="NCBI Taxonomy" id="904376"/>
    <lineage>
        <taxon>Bacteria</taxon>
        <taxon>Bacillati</taxon>
        <taxon>Cyanobacteriota</taxon>
        <taxon>Cyanophyceae</taxon>
        <taxon>Oculatellales</taxon>
        <taxon>Oculatellaceae</taxon>
        <taxon>Drouetiella</taxon>
    </lineage>
</organism>
<evidence type="ECO:0000313" key="3">
    <source>
        <dbReference type="Proteomes" id="UP000757435"/>
    </source>
</evidence>
<feature type="chain" id="PRO_5037048483" evidence="1">
    <location>
        <begin position="26"/>
        <end position="210"/>
    </location>
</feature>
<dbReference type="Proteomes" id="UP000757435">
    <property type="component" value="Unassembled WGS sequence"/>
</dbReference>
<reference evidence="2" key="2">
    <citation type="journal article" date="2022" name="Microbiol. Resour. Announc.">
        <title>Metagenome Sequencing to Explore Phylogenomics of Terrestrial Cyanobacteria.</title>
        <authorList>
            <person name="Ward R.D."/>
            <person name="Stajich J.E."/>
            <person name="Johansen J.R."/>
            <person name="Huntemann M."/>
            <person name="Clum A."/>
            <person name="Foster B."/>
            <person name="Foster B."/>
            <person name="Roux S."/>
            <person name="Palaniappan K."/>
            <person name="Varghese N."/>
            <person name="Mukherjee S."/>
            <person name="Reddy T.B.K."/>
            <person name="Daum C."/>
            <person name="Copeland A."/>
            <person name="Chen I.A."/>
            <person name="Ivanova N.N."/>
            <person name="Kyrpides N.C."/>
            <person name="Shapiro N."/>
            <person name="Eloe-Fadrosh E.A."/>
            <person name="Pietrasiak N."/>
        </authorList>
    </citation>
    <scope>NUCLEOTIDE SEQUENCE</scope>
    <source>
        <strain evidence="2">UHER 2000/2452</strain>
    </source>
</reference>
<proteinExistence type="predicted"/>